<keyword evidence="12" id="KW-0966">Cell projection</keyword>
<gene>
    <name evidence="7" type="primary">flgK</name>
    <name evidence="12" type="ORF">M976_01948</name>
</gene>
<evidence type="ECO:0000259" key="10">
    <source>
        <dbReference type="Pfam" id="PF06429"/>
    </source>
</evidence>
<evidence type="ECO:0000313" key="13">
    <source>
        <dbReference type="Proteomes" id="UP000078407"/>
    </source>
</evidence>
<dbReference type="EMBL" id="LXEQ01000033">
    <property type="protein sequence ID" value="OAT28109.1"/>
    <property type="molecule type" value="Genomic_DNA"/>
</dbReference>
<evidence type="ECO:0000256" key="6">
    <source>
        <dbReference type="ARBA" id="ARBA00023143"/>
    </source>
</evidence>
<comment type="subcellular location">
    <subcellularLocation>
        <location evidence="1 7">Bacterial flagellum</location>
    </subcellularLocation>
    <subcellularLocation>
        <location evidence="2 7">Secreted</location>
    </subcellularLocation>
</comment>
<comment type="caution">
    <text evidence="12">The sequence shown here is derived from an EMBL/GenBank/DDBJ whole genome shotgun (WGS) entry which is preliminary data.</text>
</comment>
<dbReference type="InterPro" id="IPR010930">
    <property type="entry name" value="Flg_bb/hook_C_dom"/>
</dbReference>
<keyword evidence="12" id="KW-0969">Cilium</keyword>
<dbReference type="Pfam" id="PF06429">
    <property type="entry name" value="Flg_bbr_C"/>
    <property type="match status" value="1"/>
</dbReference>
<name>A0ABX2W980_9ENTR</name>
<dbReference type="Pfam" id="PF22638">
    <property type="entry name" value="FlgK_D1"/>
    <property type="match status" value="1"/>
</dbReference>
<feature type="coiled-coil region" evidence="8">
    <location>
        <begin position="143"/>
        <end position="170"/>
    </location>
</feature>
<reference evidence="12 13" key="1">
    <citation type="submission" date="2016-04" db="EMBL/GenBank/DDBJ databases">
        <title>ATOL: Assembling a taxonomically balanced genome-scale reconstruction of the evolutionary history of the Enterobacteriaceae.</title>
        <authorList>
            <person name="Plunkett G.III."/>
            <person name="Neeno-Eckwall E.C."/>
            <person name="Glasner J.D."/>
            <person name="Perna N.T."/>
        </authorList>
    </citation>
    <scope>NUCLEOTIDE SEQUENCE [LARGE SCALE GENOMIC DNA]</scope>
    <source>
        <strain evidence="12 13">ATCC 51602</strain>
    </source>
</reference>
<dbReference type="Pfam" id="PF00460">
    <property type="entry name" value="Flg_bb_rod"/>
    <property type="match status" value="1"/>
</dbReference>
<evidence type="ECO:0000256" key="3">
    <source>
        <dbReference type="ARBA" id="ARBA00009677"/>
    </source>
</evidence>
<proteinExistence type="inferred from homology"/>
<dbReference type="Proteomes" id="UP000078407">
    <property type="component" value="Unassembled WGS sequence"/>
</dbReference>
<keyword evidence="12" id="KW-0282">Flagellum</keyword>
<evidence type="ECO:0000256" key="5">
    <source>
        <dbReference type="ARBA" id="ARBA00022525"/>
    </source>
</evidence>
<evidence type="ECO:0000259" key="11">
    <source>
        <dbReference type="Pfam" id="PF22638"/>
    </source>
</evidence>
<evidence type="ECO:0000256" key="7">
    <source>
        <dbReference type="RuleBase" id="RU362065"/>
    </source>
</evidence>
<evidence type="ECO:0000259" key="9">
    <source>
        <dbReference type="Pfam" id="PF00460"/>
    </source>
</evidence>
<dbReference type="InterPro" id="IPR002371">
    <property type="entry name" value="FlgK"/>
</dbReference>
<dbReference type="InterPro" id="IPR053927">
    <property type="entry name" value="FlgK_helical"/>
</dbReference>
<dbReference type="PROSITE" id="PS00588">
    <property type="entry name" value="FLAGELLA_BB_ROD"/>
    <property type="match status" value="1"/>
</dbReference>
<feature type="domain" description="Flagellar hook-associated protein FlgK helical" evidence="11">
    <location>
        <begin position="82"/>
        <end position="310"/>
    </location>
</feature>
<protein>
    <recommendedName>
        <fullName evidence="4 7">Flagellar hook-associated protein 1</fullName>
        <shortName evidence="7">HAP1</shortName>
    </recommendedName>
</protein>
<dbReference type="PANTHER" id="PTHR30033">
    <property type="entry name" value="FLAGELLAR HOOK-ASSOCIATED PROTEIN 1"/>
    <property type="match status" value="1"/>
</dbReference>
<evidence type="ECO:0000313" key="12">
    <source>
        <dbReference type="EMBL" id="OAT28109.1"/>
    </source>
</evidence>
<dbReference type="InterPro" id="IPR001444">
    <property type="entry name" value="Flag_bb_rod_N"/>
</dbReference>
<evidence type="ECO:0000256" key="2">
    <source>
        <dbReference type="ARBA" id="ARBA00004613"/>
    </source>
</evidence>
<evidence type="ECO:0000256" key="4">
    <source>
        <dbReference type="ARBA" id="ARBA00016244"/>
    </source>
</evidence>
<dbReference type="PRINTS" id="PR01005">
    <property type="entry name" value="FLGHOOKAP1"/>
</dbReference>
<feature type="domain" description="Flagellar basal body rod protein N-terminal" evidence="9">
    <location>
        <begin position="3"/>
        <end position="31"/>
    </location>
</feature>
<evidence type="ECO:0000256" key="8">
    <source>
        <dbReference type="SAM" id="Coils"/>
    </source>
</evidence>
<dbReference type="InterPro" id="IPR019776">
    <property type="entry name" value="Flagellar_basal_body_rod_CS"/>
</dbReference>
<keyword evidence="6 7" id="KW-0975">Bacterial flagellum</keyword>
<feature type="domain" description="Flagellar basal-body/hook protein C-terminal" evidence="10">
    <location>
        <begin position="410"/>
        <end position="449"/>
    </location>
</feature>
<keyword evidence="13" id="KW-1185">Reference proteome</keyword>
<keyword evidence="8" id="KW-0175">Coiled coil</keyword>
<comment type="similarity">
    <text evidence="3 7">Belongs to the flagella basal body rod proteins family.</text>
</comment>
<dbReference type="NCBIfam" id="TIGR02492">
    <property type="entry name" value="flgK_ends"/>
    <property type="match status" value="1"/>
</dbReference>
<keyword evidence="5 7" id="KW-0964">Secreted</keyword>
<organism evidence="12 13">
    <name type="scientific">Buttiauxella ferragutiae ATCC 51602</name>
    <dbReference type="NCBI Taxonomy" id="1354252"/>
    <lineage>
        <taxon>Bacteria</taxon>
        <taxon>Pseudomonadati</taxon>
        <taxon>Pseudomonadota</taxon>
        <taxon>Gammaproteobacteria</taxon>
        <taxon>Enterobacterales</taxon>
        <taxon>Enterobacteriaceae</taxon>
        <taxon>Buttiauxella</taxon>
    </lineage>
</organism>
<sequence length="450" mass="48038">MSQIGMSGLQASQAWLNVTASNIANANTPGYSRHSLMTTTNADGTVSIDGVQRISDQYLVAQAWDAGTEVGYTGAYAGYMLALENTFATDGGNLGMGLDGYFAALSSCMADPGNTALREDVLNTARELCNQMTNIDGNLENQIDQVNKSMQAMVQEVNSLTKQIADLNMQIQEGMTSGQDVSALQDQRDVAVLQLSEMLDVSVIDCGDGTIQVTLPQGQPLVSQGEAATLGFSSGTQPSDGKLELQFGDDVYYLNPDIGGALGATYEYYQEELIPAQAYVDEFAQEFADAMNSWQVVGYDLNGNPGKPMFTYDPADPAGTIEVADGFTNADLAFASSPTGGAGDNSNLQNMLNVQNQSFVFDSLGGGSFSLNDSYNAVYSHVASAASSAREAYEMAMSTMEQAYYSWSSVSGVNMDEEAMSLMTYQQNYVANAQVIATSDELFATVMNMF</sequence>
<dbReference type="PANTHER" id="PTHR30033:SF1">
    <property type="entry name" value="FLAGELLAR HOOK-ASSOCIATED PROTEIN 1"/>
    <property type="match status" value="1"/>
</dbReference>
<dbReference type="SUPFAM" id="SSF64518">
    <property type="entry name" value="Phase 1 flagellin"/>
    <property type="match status" value="1"/>
</dbReference>
<accession>A0ABX2W980</accession>
<evidence type="ECO:0000256" key="1">
    <source>
        <dbReference type="ARBA" id="ARBA00004365"/>
    </source>
</evidence>